<evidence type="ECO:0000256" key="6">
    <source>
        <dbReference type="ARBA" id="ARBA00022989"/>
    </source>
</evidence>
<evidence type="ECO:0000256" key="2">
    <source>
        <dbReference type="ARBA" id="ARBA00005364"/>
    </source>
</evidence>
<comment type="catalytic activity">
    <reaction evidence="8">
        <text>Ca(2+)(out) + K(+)(out) + 4 Na(+)(in) = Ca(2+)(in) + K(+)(in) + 4 Na(+)(out)</text>
        <dbReference type="Rhea" id="RHEA:69967"/>
        <dbReference type="ChEBI" id="CHEBI:29101"/>
        <dbReference type="ChEBI" id="CHEBI:29103"/>
        <dbReference type="ChEBI" id="CHEBI:29108"/>
    </reaction>
</comment>
<evidence type="ECO:0000256" key="3">
    <source>
        <dbReference type="ARBA" id="ARBA00022449"/>
    </source>
</evidence>
<feature type="transmembrane region" description="Helical" evidence="9">
    <location>
        <begin position="499"/>
        <end position="516"/>
    </location>
</feature>
<evidence type="ECO:0000256" key="4">
    <source>
        <dbReference type="ARBA" id="ARBA00022568"/>
    </source>
</evidence>
<dbReference type="FunFam" id="1.20.1420.30:FF:000004">
    <property type="entry name" value="Sodium/potassium/calcium exchanger 2 isoform 1"/>
    <property type="match status" value="1"/>
</dbReference>
<organism evidence="11 12">
    <name type="scientific">Cyprinus carpio</name>
    <name type="common">Common carp</name>
    <dbReference type="NCBI Taxonomy" id="7962"/>
    <lineage>
        <taxon>Eukaryota</taxon>
        <taxon>Metazoa</taxon>
        <taxon>Chordata</taxon>
        <taxon>Craniata</taxon>
        <taxon>Vertebrata</taxon>
        <taxon>Euteleostomi</taxon>
        <taxon>Actinopterygii</taxon>
        <taxon>Neopterygii</taxon>
        <taxon>Teleostei</taxon>
        <taxon>Ostariophysi</taxon>
        <taxon>Cypriniformes</taxon>
        <taxon>Cyprinidae</taxon>
        <taxon>Cyprininae</taxon>
        <taxon>Cyprinus</taxon>
    </lineage>
</organism>
<evidence type="ECO:0000256" key="1">
    <source>
        <dbReference type="ARBA" id="ARBA00004141"/>
    </source>
</evidence>
<keyword evidence="4" id="KW-0813">Transport</keyword>
<dbReference type="GO" id="GO:0005262">
    <property type="term" value="F:calcium channel activity"/>
    <property type="evidence" value="ECO:0007669"/>
    <property type="project" value="TreeGrafter"/>
</dbReference>
<dbReference type="GO" id="GO:0060292">
    <property type="term" value="P:long-term synaptic depression"/>
    <property type="evidence" value="ECO:0007669"/>
    <property type="project" value="TreeGrafter"/>
</dbReference>
<protein>
    <recommendedName>
        <fullName evidence="10">Sodium/calcium exchanger membrane region domain-containing protein</fullName>
    </recommendedName>
</protein>
<feature type="domain" description="Sodium/calcium exchanger membrane region" evidence="10">
    <location>
        <begin position="439"/>
        <end position="574"/>
    </location>
</feature>
<dbReference type="GO" id="GO:0060291">
    <property type="term" value="P:long-term synaptic potentiation"/>
    <property type="evidence" value="ECO:0007669"/>
    <property type="project" value="TreeGrafter"/>
</dbReference>
<evidence type="ECO:0000256" key="7">
    <source>
        <dbReference type="ARBA" id="ARBA00023136"/>
    </source>
</evidence>
<name>A0A8C2KME1_CYPCA</name>
<evidence type="ECO:0000313" key="11">
    <source>
        <dbReference type="Ensembl" id="ENSCCRP00020110939.1"/>
    </source>
</evidence>
<dbReference type="InterPro" id="IPR004837">
    <property type="entry name" value="NaCa_Exmemb"/>
</dbReference>
<dbReference type="AlphaFoldDB" id="A0A8C2KME1"/>
<keyword evidence="7 9" id="KW-0472">Membrane</keyword>
<evidence type="ECO:0000256" key="8">
    <source>
        <dbReference type="ARBA" id="ARBA00033627"/>
    </source>
</evidence>
<evidence type="ECO:0000256" key="9">
    <source>
        <dbReference type="SAM" id="Phobius"/>
    </source>
</evidence>
<feature type="transmembrane region" description="Helical" evidence="9">
    <location>
        <begin position="153"/>
        <end position="177"/>
    </location>
</feature>
<keyword evidence="4" id="KW-0106">Calcium</keyword>
<keyword evidence="4" id="KW-0109">Calcium transport</keyword>
<comment type="similarity">
    <text evidence="2">Belongs to the Ca(2+):cation antiporter (CaCA) (TC 2.A.19) family. SLC24A subfamily.</text>
</comment>
<keyword evidence="6 9" id="KW-1133">Transmembrane helix</keyword>
<evidence type="ECO:0000256" key="5">
    <source>
        <dbReference type="ARBA" id="ARBA00022692"/>
    </source>
</evidence>
<keyword evidence="3" id="KW-0050">Antiport</keyword>
<accession>A0A8C2KME1</accession>
<feature type="domain" description="Sodium/calcium exchanger membrane region" evidence="10">
    <location>
        <begin position="119"/>
        <end position="259"/>
    </location>
</feature>
<feature type="transmembrane region" description="Helical" evidence="9">
    <location>
        <begin position="557"/>
        <end position="576"/>
    </location>
</feature>
<feature type="transmembrane region" description="Helical" evidence="9">
    <location>
        <begin position="113"/>
        <end position="132"/>
    </location>
</feature>
<comment type="subcellular location">
    <subcellularLocation>
        <location evidence="1">Membrane</location>
        <topology evidence="1">Multi-pass membrane protein</topology>
    </subcellularLocation>
</comment>
<dbReference type="InterPro" id="IPR044880">
    <property type="entry name" value="NCX_ion-bd_dom_sf"/>
</dbReference>
<dbReference type="Proteomes" id="UP000694701">
    <property type="component" value="Unplaced"/>
</dbReference>
<feature type="transmembrane region" description="Helical" evidence="9">
    <location>
        <begin position="528"/>
        <end position="550"/>
    </location>
</feature>
<dbReference type="Ensembl" id="ENSCCRT00020121145.1">
    <property type="protein sequence ID" value="ENSCCRP00020110939.1"/>
    <property type="gene ID" value="ENSCCRG00020050467.1"/>
</dbReference>
<keyword evidence="4" id="KW-0406">Ion transport</keyword>
<keyword evidence="5 9" id="KW-0812">Transmembrane</keyword>
<dbReference type="Pfam" id="PF01699">
    <property type="entry name" value="Na_Ca_ex"/>
    <property type="match status" value="2"/>
</dbReference>
<dbReference type="InterPro" id="IPR004481">
    <property type="entry name" value="K/Na/Ca-exchanger"/>
</dbReference>
<proteinExistence type="inferred from homology"/>
<feature type="transmembrane region" description="Helical" evidence="9">
    <location>
        <begin position="217"/>
        <end position="236"/>
    </location>
</feature>
<dbReference type="PANTHER" id="PTHR10846:SF41">
    <property type="entry name" value="SODIUM_POTASSIUM_CALCIUM EXCHANGER 2"/>
    <property type="match status" value="1"/>
</dbReference>
<sequence>ITAMASDVQHHQIICARLRSQRLWKKLRPARVLGLLISLLAISAVAFSWRPTAQREELHSHTPHRTLLSTHLGYHSNLSEDTPIAMRSSAESNESQGGYPTDLFSLEDRRHGAVVLHMFGMIYMFIALAIVCDEFFVPALTVITEKLKISDDVAGATFMAAGGSAPELFTSVIGVFISHSNVGIGTIVGSAVFNILFVIGMCAVFSREILNLTWWPLFRDVFFYIVGLIMLIIFFLDNYIMYWESISLLLAYAAYVLFMKFNGNVETLVKGIINRNQVVEVEAQPKKALIDAFLLLSQAKPRLQRGGSSASLHNSLMRNSIFHLMIHTLDPLSEGKFREKASILHKIAKKKCQVEDSNGVAGKQTHFTYFFSVYVIEKNLPNSSNVEVDVTPPMNGTAGQDGDTVSHLNKKISSPRLLFCEIIFHWQCVIDVELSHIFQSDCLVLISLQVGETIGITEEIMGLTILAAGTSIPDLITIFIVARRGLGDMAVSSSVGSNIFDITVGLPLPWLLYSIINSMSPVQVSSNGLFCAIVLLFLMLLFVIISIAACKWKMSKLLGFIMFLLYMVFLVVSVLLEDKVIVCPVSI</sequence>
<dbReference type="GO" id="GO:0008273">
    <property type="term" value="F:calcium, potassium:sodium antiporter activity"/>
    <property type="evidence" value="ECO:0007669"/>
    <property type="project" value="TreeGrafter"/>
</dbReference>
<evidence type="ECO:0000313" key="12">
    <source>
        <dbReference type="Proteomes" id="UP000694701"/>
    </source>
</evidence>
<dbReference type="GO" id="GO:0006874">
    <property type="term" value="P:intracellular calcium ion homeostasis"/>
    <property type="evidence" value="ECO:0007669"/>
    <property type="project" value="TreeGrafter"/>
</dbReference>
<dbReference type="NCBIfam" id="TIGR00367">
    <property type="entry name" value="calcium/sodium antiporter"/>
    <property type="match status" value="1"/>
</dbReference>
<feature type="transmembrane region" description="Helical" evidence="9">
    <location>
        <begin position="32"/>
        <end position="49"/>
    </location>
</feature>
<evidence type="ECO:0000259" key="10">
    <source>
        <dbReference type="Pfam" id="PF01699"/>
    </source>
</evidence>
<dbReference type="GO" id="GO:0005886">
    <property type="term" value="C:plasma membrane"/>
    <property type="evidence" value="ECO:0007669"/>
    <property type="project" value="TreeGrafter"/>
</dbReference>
<reference evidence="11" key="1">
    <citation type="submission" date="2025-08" db="UniProtKB">
        <authorList>
            <consortium name="Ensembl"/>
        </authorList>
    </citation>
    <scope>IDENTIFICATION</scope>
</reference>
<feature type="transmembrane region" description="Helical" evidence="9">
    <location>
        <begin position="183"/>
        <end position="205"/>
    </location>
</feature>
<dbReference type="Gene3D" id="1.20.1420.30">
    <property type="entry name" value="NCX, central ion-binding region"/>
    <property type="match status" value="2"/>
</dbReference>
<dbReference type="PANTHER" id="PTHR10846">
    <property type="entry name" value="SODIUM/POTASSIUM/CALCIUM EXCHANGER"/>
    <property type="match status" value="1"/>
</dbReference>